<feature type="non-terminal residue" evidence="7">
    <location>
        <position position="1"/>
    </location>
</feature>
<reference evidence="7 8" key="1">
    <citation type="submission" date="2016-04" db="EMBL/GenBank/DDBJ databases">
        <title>The genome of Intoshia linei affirms orthonectids as highly simplified spiralians.</title>
        <authorList>
            <person name="Mikhailov K.V."/>
            <person name="Slusarev G.S."/>
            <person name="Nikitin M.A."/>
            <person name="Logacheva M.D."/>
            <person name="Penin A."/>
            <person name="Aleoshin V."/>
            <person name="Panchin Y.V."/>
        </authorList>
    </citation>
    <scope>NUCLEOTIDE SEQUENCE [LARGE SCALE GENOMIC DNA]</scope>
    <source>
        <strain evidence="7">Intl2013</strain>
        <tissue evidence="7">Whole animal</tissue>
    </source>
</reference>
<keyword evidence="4" id="KW-0963">Cytoplasm</keyword>
<dbReference type="SMART" id="SM00129">
    <property type="entry name" value="KISc"/>
    <property type="match status" value="1"/>
</dbReference>
<evidence type="ECO:0000256" key="3">
    <source>
        <dbReference type="ARBA" id="ARBA00022840"/>
    </source>
</evidence>
<dbReference type="Proteomes" id="UP000078046">
    <property type="component" value="Unassembled WGS sequence"/>
</dbReference>
<evidence type="ECO:0000313" key="8">
    <source>
        <dbReference type="Proteomes" id="UP000078046"/>
    </source>
</evidence>
<gene>
    <name evidence="7" type="ORF">A3Q56_08478</name>
</gene>
<comment type="caution">
    <text evidence="5">Lacks conserved residue(s) required for the propagation of feature annotation.</text>
</comment>
<dbReference type="Gene3D" id="3.40.850.10">
    <property type="entry name" value="Kinesin motor domain"/>
    <property type="match status" value="1"/>
</dbReference>
<dbReference type="GO" id="GO:0051231">
    <property type="term" value="P:spindle elongation"/>
    <property type="evidence" value="ECO:0007669"/>
    <property type="project" value="TreeGrafter"/>
</dbReference>
<dbReference type="GO" id="GO:0005875">
    <property type="term" value="C:microtubule associated complex"/>
    <property type="evidence" value="ECO:0007669"/>
    <property type="project" value="TreeGrafter"/>
</dbReference>
<dbReference type="PANTHER" id="PTHR47969:SF29">
    <property type="entry name" value="KINESIN-LIKE PROTEIN"/>
    <property type="match status" value="1"/>
</dbReference>
<organism evidence="7 8">
    <name type="scientific">Intoshia linei</name>
    <dbReference type="NCBI Taxonomy" id="1819745"/>
    <lineage>
        <taxon>Eukaryota</taxon>
        <taxon>Metazoa</taxon>
        <taxon>Spiralia</taxon>
        <taxon>Lophotrochozoa</taxon>
        <taxon>Mesozoa</taxon>
        <taxon>Orthonectida</taxon>
        <taxon>Rhopaluridae</taxon>
        <taxon>Intoshia</taxon>
    </lineage>
</organism>
<dbReference type="AlphaFoldDB" id="A0A177AP55"/>
<dbReference type="PRINTS" id="PR00380">
    <property type="entry name" value="KINESINHEAVY"/>
</dbReference>
<evidence type="ECO:0000256" key="2">
    <source>
        <dbReference type="ARBA" id="ARBA00022741"/>
    </source>
</evidence>
<keyword evidence="2" id="KW-0547">Nucleotide-binding</keyword>
<dbReference type="SUPFAM" id="SSF52540">
    <property type="entry name" value="P-loop containing nucleoside triphosphate hydrolases"/>
    <property type="match status" value="1"/>
</dbReference>
<dbReference type="GO" id="GO:0007052">
    <property type="term" value="P:mitotic spindle organization"/>
    <property type="evidence" value="ECO:0007669"/>
    <property type="project" value="TreeGrafter"/>
</dbReference>
<feature type="domain" description="Kinesin motor" evidence="6">
    <location>
        <begin position="1"/>
        <end position="172"/>
    </location>
</feature>
<sequence>PGNLIEVECRSTDEAYNVLLSGKKRRHIASTMLNNTSSRSHAIFNIRIVQVPENDYSFEENNLNYIISQFSIVDLAGCERSNRTNNYGDRIQESGSINNSLMTLRSCIEAIRENAYNDYKIIPYRNCKLTHLFKSNFEQSCKIRILVCINPANIEFDETINVFRFAESSREIETIAPIKLPKSCKRVKIDNDDYSNLMVGLKDLISDEDVLNLDEQNYDECDDYKVLFKKRHIRDQKCLHIFKSLTAKFHQFFTDSMEHVVSENGRLKTVLDKMKIESNKYLQNNAQKNQEIKIKYNMKIDKMRNEFERDIFNKKKYLRKSHDKNVHLHKKLENLEKILGDGTNSDYTDYQVNLLKDSQKVKEEEFTTDYSESLVSSVETDLKSIVPKMKIMKTPKVCSSKYNYNSNFLTPAAKPRRKVENYHANTVKSSYVRAPISQSIAKFDSKAKPKVSNYKILKTPNSKHKNFTPAASSVKSKVRKFNKPNVLVIFYII</sequence>
<dbReference type="GO" id="GO:0005524">
    <property type="term" value="F:ATP binding"/>
    <property type="evidence" value="ECO:0007669"/>
    <property type="project" value="UniProtKB-KW"/>
</dbReference>
<dbReference type="InterPro" id="IPR036961">
    <property type="entry name" value="Kinesin_motor_dom_sf"/>
</dbReference>
<dbReference type="InterPro" id="IPR001752">
    <property type="entry name" value="Kinesin_motor_dom"/>
</dbReference>
<comment type="similarity">
    <text evidence="5">Belongs to the TRAFAC class myosin-kinesin ATPase superfamily. Kinesin family.</text>
</comment>
<keyword evidence="8" id="KW-1185">Reference proteome</keyword>
<dbReference type="GO" id="GO:0008017">
    <property type="term" value="F:microtubule binding"/>
    <property type="evidence" value="ECO:0007669"/>
    <property type="project" value="InterPro"/>
</dbReference>
<dbReference type="InterPro" id="IPR027417">
    <property type="entry name" value="P-loop_NTPase"/>
</dbReference>
<keyword evidence="3" id="KW-0067">ATP-binding</keyword>
<comment type="caution">
    <text evidence="7">The sequence shown here is derived from an EMBL/GenBank/DDBJ whole genome shotgun (WGS) entry which is preliminary data.</text>
</comment>
<comment type="subcellular location">
    <subcellularLocation>
        <location evidence="1">Cytoplasm</location>
        <location evidence="1">Cytoskeleton</location>
    </subcellularLocation>
</comment>
<evidence type="ECO:0000256" key="4">
    <source>
        <dbReference type="ARBA" id="ARBA00023212"/>
    </source>
</evidence>
<evidence type="ECO:0000256" key="5">
    <source>
        <dbReference type="PROSITE-ProRule" id="PRU00283"/>
    </source>
</evidence>
<evidence type="ECO:0000256" key="1">
    <source>
        <dbReference type="ARBA" id="ARBA00004245"/>
    </source>
</evidence>
<dbReference type="EMBL" id="LWCA01002526">
    <property type="protein sequence ID" value="OAF63816.1"/>
    <property type="molecule type" value="Genomic_DNA"/>
</dbReference>
<dbReference type="PROSITE" id="PS50067">
    <property type="entry name" value="KINESIN_MOTOR_2"/>
    <property type="match status" value="1"/>
</dbReference>
<protein>
    <recommendedName>
        <fullName evidence="6">Kinesin motor domain-containing protein</fullName>
    </recommendedName>
</protein>
<keyword evidence="4" id="KW-0206">Cytoskeleton</keyword>
<name>A0A177AP55_9BILA</name>
<dbReference type="OrthoDB" id="2403182at2759"/>
<dbReference type="PANTHER" id="PTHR47969">
    <property type="entry name" value="CHROMOSOME-ASSOCIATED KINESIN KIF4A-RELATED"/>
    <property type="match status" value="1"/>
</dbReference>
<dbReference type="InterPro" id="IPR027640">
    <property type="entry name" value="Kinesin-like_fam"/>
</dbReference>
<evidence type="ECO:0000259" key="6">
    <source>
        <dbReference type="PROSITE" id="PS50067"/>
    </source>
</evidence>
<accession>A0A177AP55</accession>
<dbReference type="GO" id="GO:0003777">
    <property type="term" value="F:microtubule motor activity"/>
    <property type="evidence" value="ECO:0007669"/>
    <property type="project" value="InterPro"/>
</dbReference>
<dbReference type="GO" id="GO:0007018">
    <property type="term" value="P:microtubule-based movement"/>
    <property type="evidence" value="ECO:0007669"/>
    <property type="project" value="InterPro"/>
</dbReference>
<proteinExistence type="inferred from homology"/>
<evidence type="ECO:0000313" key="7">
    <source>
        <dbReference type="EMBL" id="OAF63816.1"/>
    </source>
</evidence>
<dbReference type="Pfam" id="PF00225">
    <property type="entry name" value="Kinesin"/>
    <property type="match status" value="1"/>
</dbReference>